<reference evidence="1" key="1">
    <citation type="journal article" date="2019" name="MBio">
        <title>Virus Genomes from Deep Sea Sediments Expand the Ocean Megavirome and Support Independent Origins of Viral Gigantism.</title>
        <authorList>
            <person name="Backstrom D."/>
            <person name="Yutin N."/>
            <person name="Jorgensen S.L."/>
            <person name="Dharamshi J."/>
            <person name="Homa F."/>
            <person name="Zaremba-Niedwiedzka K."/>
            <person name="Spang A."/>
            <person name="Wolf Y.I."/>
            <person name="Koonin E.V."/>
            <person name="Ettema T.J."/>
        </authorList>
    </citation>
    <scope>NUCLEOTIDE SEQUENCE</scope>
</reference>
<gene>
    <name evidence="1" type="ORF">LCDPAC02_02930</name>
</gene>
<organism evidence="1">
    <name type="scientific">Pithovirus LCDPAC02</name>
    <dbReference type="NCBI Taxonomy" id="2506601"/>
    <lineage>
        <taxon>Viruses</taxon>
        <taxon>Pithoviruses</taxon>
    </lineage>
</organism>
<name>A0A481YRK5_9VIRU</name>
<dbReference type="EMBL" id="MK500302">
    <property type="protein sequence ID" value="QBK85094.1"/>
    <property type="molecule type" value="Genomic_DNA"/>
</dbReference>
<evidence type="ECO:0000313" key="1">
    <source>
        <dbReference type="EMBL" id="QBK85094.1"/>
    </source>
</evidence>
<proteinExistence type="predicted"/>
<protein>
    <submittedName>
        <fullName evidence="1">Uncharacterized protein</fullName>
    </submittedName>
</protein>
<accession>A0A481YRK5</accession>
<sequence>MKICLFVQQSFQENLILVVGNDLGYYLGMYNKETLFYLEFKIENETYFLNNIKQKMDMLINFKYLYLKDSLYYFIDIISDKDIKEYQIIILNIIMNTYQQHIKYTNNIYINEKPELKFGLDVYLERIRNILCKNFKLDLHLFIDNIHNSNIGNINFIQLYDIIERCIELSIDIKLKPIVTFLTCMVFAYCSNTNFEIKKITDTIKHKTKKNPIYEYLFYISKHIRIEVIEKLPYVKKIRNVENVINKYMSSLLYYEIINF</sequence>